<evidence type="ECO:0008006" key="3">
    <source>
        <dbReference type="Google" id="ProtNLM"/>
    </source>
</evidence>
<sequence length="558" mass="60543">MTVLQCALAATVSLLVPQRDIAPVVHPVRVDPAAAVRFLDRATFGASNEDVIFVTRFGYEAWIDAQFAVPPTLKLPAMIQLGCAPDQPGQSFATCPNYDAIPHLGLLAQEWWNDALHAPDQLRQRVAFALSEIFVVSDLNGTVQNFPSTLSDYYDTLVRGAFSNYRQLLEEVTLHPSMGGYLSMAKNRQADLTLGTRPDENFAREVMQLFSIGLAELNADGSQQLDAWFQPIPTYDQNTITETARALTGWNYDGVAPSGSLLDFLLNYPRIGMMIAWSAFHDTGPKAIVGGSLLPPGWTAEADLGGVLDALSQHPNVGPFLGKQLIQRLVTSNPSPAYVGRIAEVWADDGSGARGNLEAVVRAILLDPEALEGYATRPLTFGKLREPILKLTGLWRKFRATGEVVLTPYLADEFFGQRAMGSPSVFNFFSPFHASPALQAQGLVSPELQIATHSKVTRTANALTFFIVSGNTDLPDPAFSEPLLDLGPLRQRASDPASLVAYLDLRVLGGTMSPETRILLEAHLATVPHLVPGLPDGFLRAVEALALLVISPDYALQS</sequence>
<organism evidence="1 2">
    <name type="scientific">Saltatorellus ferox</name>
    <dbReference type="NCBI Taxonomy" id="2528018"/>
    <lineage>
        <taxon>Bacteria</taxon>
        <taxon>Pseudomonadati</taxon>
        <taxon>Planctomycetota</taxon>
        <taxon>Planctomycetia</taxon>
        <taxon>Planctomycetia incertae sedis</taxon>
        <taxon>Saltatorellus</taxon>
    </lineage>
</organism>
<dbReference type="PANTHER" id="PTHR43737">
    <property type="entry name" value="BLL7424 PROTEIN"/>
    <property type="match status" value="1"/>
</dbReference>
<dbReference type="Pfam" id="PF08811">
    <property type="entry name" value="DUF1800"/>
    <property type="match status" value="1"/>
</dbReference>
<keyword evidence="2" id="KW-1185">Reference proteome</keyword>
<evidence type="ECO:0000313" key="2">
    <source>
        <dbReference type="Proteomes" id="UP000320390"/>
    </source>
</evidence>
<dbReference type="AlphaFoldDB" id="A0A518EL52"/>
<name>A0A518EL52_9BACT</name>
<accession>A0A518EL52</accession>
<dbReference type="PANTHER" id="PTHR43737:SF1">
    <property type="entry name" value="DUF1501 DOMAIN-CONTAINING PROTEIN"/>
    <property type="match status" value="1"/>
</dbReference>
<dbReference type="OrthoDB" id="9772295at2"/>
<dbReference type="Proteomes" id="UP000320390">
    <property type="component" value="Chromosome"/>
</dbReference>
<dbReference type="EMBL" id="CP036434">
    <property type="protein sequence ID" value="QDV04812.1"/>
    <property type="molecule type" value="Genomic_DNA"/>
</dbReference>
<protein>
    <recommendedName>
        <fullName evidence="3">DUF1800 domain-containing protein</fullName>
    </recommendedName>
</protein>
<reference evidence="1 2" key="1">
    <citation type="submission" date="2019-02" db="EMBL/GenBank/DDBJ databases">
        <title>Deep-cultivation of Planctomycetes and their phenomic and genomic characterization uncovers novel biology.</title>
        <authorList>
            <person name="Wiegand S."/>
            <person name="Jogler M."/>
            <person name="Boedeker C."/>
            <person name="Pinto D."/>
            <person name="Vollmers J."/>
            <person name="Rivas-Marin E."/>
            <person name="Kohn T."/>
            <person name="Peeters S.H."/>
            <person name="Heuer A."/>
            <person name="Rast P."/>
            <person name="Oberbeckmann S."/>
            <person name="Bunk B."/>
            <person name="Jeske O."/>
            <person name="Meyerdierks A."/>
            <person name="Storesund J.E."/>
            <person name="Kallscheuer N."/>
            <person name="Luecker S."/>
            <person name="Lage O.M."/>
            <person name="Pohl T."/>
            <person name="Merkel B.J."/>
            <person name="Hornburger P."/>
            <person name="Mueller R.-W."/>
            <person name="Bruemmer F."/>
            <person name="Labrenz M."/>
            <person name="Spormann A.M."/>
            <person name="Op den Camp H."/>
            <person name="Overmann J."/>
            <person name="Amann R."/>
            <person name="Jetten M.S.M."/>
            <person name="Mascher T."/>
            <person name="Medema M.H."/>
            <person name="Devos D.P."/>
            <person name="Kaster A.-K."/>
            <person name="Ovreas L."/>
            <person name="Rohde M."/>
            <person name="Galperin M.Y."/>
            <person name="Jogler C."/>
        </authorList>
    </citation>
    <scope>NUCLEOTIDE SEQUENCE [LARGE SCALE GENOMIC DNA]</scope>
    <source>
        <strain evidence="1 2">Poly30</strain>
    </source>
</reference>
<evidence type="ECO:0000313" key="1">
    <source>
        <dbReference type="EMBL" id="QDV04812.1"/>
    </source>
</evidence>
<dbReference type="RefSeq" id="WP_145194255.1">
    <property type="nucleotide sequence ID" value="NZ_CP036434.1"/>
</dbReference>
<proteinExistence type="predicted"/>
<gene>
    <name evidence="1" type="ORF">Poly30_03050</name>
</gene>
<dbReference type="InterPro" id="IPR014917">
    <property type="entry name" value="DUF1800"/>
</dbReference>